<organism evidence="1 2">
    <name type="scientific">Lojkania enalia</name>
    <dbReference type="NCBI Taxonomy" id="147567"/>
    <lineage>
        <taxon>Eukaryota</taxon>
        <taxon>Fungi</taxon>
        <taxon>Dikarya</taxon>
        <taxon>Ascomycota</taxon>
        <taxon>Pezizomycotina</taxon>
        <taxon>Dothideomycetes</taxon>
        <taxon>Pleosporomycetidae</taxon>
        <taxon>Pleosporales</taxon>
        <taxon>Pleosporales incertae sedis</taxon>
        <taxon>Lojkania</taxon>
    </lineage>
</organism>
<proteinExistence type="predicted"/>
<protein>
    <submittedName>
        <fullName evidence="1">Uncharacterized protein</fullName>
    </submittedName>
</protein>
<evidence type="ECO:0000313" key="2">
    <source>
        <dbReference type="Proteomes" id="UP000800093"/>
    </source>
</evidence>
<comment type="caution">
    <text evidence="1">The sequence shown here is derived from an EMBL/GenBank/DDBJ whole genome shotgun (WGS) entry which is preliminary data.</text>
</comment>
<name>A0A9P4KHA5_9PLEO</name>
<gene>
    <name evidence="1" type="ORF">CC78DRAFT_615215</name>
</gene>
<reference evidence="2" key="1">
    <citation type="journal article" date="2020" name="Stud. Mycol.">
        <title>101 Dothideomycetes genomes: A test case for predicting lifestyles and emergence of pathogens.</title>
        <authorList>
            <person name="Haridas S."/>
            <person name="Albert R."/>
            <person name="Binder M."/>
            <person name="Bloem J."/>
            <person name="LaButti K."/>
            <person name="Salamov A."/>
            <person name="Andreopoulos B."/>
            <person name="Baker S."/>
            <person name="Barry K."/>
            <person name="Bills G."/>
            <person name="Bluhm B."/>
            <person name="Cannon C."/>
            <person name="Castanera R."/>
            <person name="Culley D."/>
            <person name="Daum C."/>
            <person name="Ezra D."/>
            <person name="Gonzalez J."/>
            <person name="Henrissat B."/>
            <person name="Kuo A."/>
            <person name="Liang C."/>
            <person name="Lipzen A."/>
            <person name="Lutzoni F."/>
            <person name="Magnuson J."/>
            <person name="Mondo S."/>
            <person name="Nolan M."/>
            <person name="Ohm R."/>
            <person name="Pangilinan J."/>
            <person name="Park H.-J."/>
            <person name="Ramirez L."/>
            <person name="Alfaro M."/>
            <person name="Sun H."/>
            <person name="Tritt A."/>
            <person name="Yoshinaga Y."/>
            <person name="Zwiers L.-H."/>
            <person name="Turgeon B."/>
            <person name="Goodwin S."/>
            <person name="Spatafora J."/>
            <person name="Crous P."/>
            <person name="Grigoriev I."/>
        </authorList>
    </citation>
    <scope>NUCLEOTIDE SEQUENCE [LARGE SCALE GENOMIC DNA]</scope>
    <source>
        <strain evidence="2">CBS 304.66</strain>
    </source>
</reference>
<dbReference type="AlphaFoldDB" id="A0A9P4KHA5"/>
<accession>A0A9P4KHA5</accession>
<sequence>MPYTLVGDDIGCELDLPRGVSSCDSFSFVSSLLSSVDISSGSEYTSLTNTPLAEVSELVFDFLKTLAAKIDGVPSTKHFLRYKHKPESLNIRQESEVDITRLTFEGLLDGLISADQMDKLQVDPGSKSWSDPEIEDRFRTWL</sequence>
<dbReference type="Proteomes" id="UP000800093">
    <property type="component" value="Unassembled WGS sequence"/>
</dbReference>
<dbReference type="EMBL" id="ML986599">
    <property type="protein sequence ID" value="KAF2266410.1"/>
    <property type="molecule type" value="Genomic_DNA"/>
</dbReference>
<evidence type="ECO:0000313" key="1">
    <source>
        <dbReference type="EMBL" id="KAF2266410.1"/>
    </source>
</evidence>
<keyword evidence="2" id="KW-1185">Reference proteome</keyword>